<evidence type="ECO:0000313" key="3">
    <source>
        <dbReference type="Proteomes" id="UP000683925"/>
    </source>
</evidence>
<comment type="caution">
    <text evidence="2">The sequence shown here is derived from an EMBL/GenBank/DDBJ whole genome shotgun (WGS) entry which is preliminary data.</text>
</comment>
<feature type="region of interest" description="Disordered" evidence="1">
    <location>
        <begin position="148"/>
        <end position="185"/>
    </location>
</feature>
<protein>
    <submittedName>
        <fullName evidence="2">Uncharacterized protein</fullName>
    </submittedName>
</protein>
<dbReference type="InterPro" id="IPR010736">
    <property type="entry name" value="SHIPPO-rpt"/>
</dbReference>
<dbReference type="OMA" id="GAPCCTI"/>
<keyword evidence="3" id="KW-1185">Reference proteome</keyword>
<dbReference type="PANTHER" id="PTHR21580:SF28">
    <property type="entry name" value="BOREALIN N-TERMINAL DOMAIN-CONTAINING PROTEIN-RELATED"/>
    <property type="match status" value="1"/>
</dbReference>
<dbReference type="OrthoDB" id="445580at2759"/>
<dbReference type="InterPro" id="IPR051291">
    <property type="entry name" value="CIMAP"/>
</dbReference>
<reference evidence="2" key="1">
    <citation type="submission" date="2021-01" db="EMBL/GenBank/DDBJ databases">
        <authorList>
            <consortium name="Genoscope - CEA"/>
            <person name="William W."/>
        </authorList>
    </citation>
    <scope>NUCLEOTIDE SEQUENCE</scope>
</reference>
<dbReference type="EMBL" id="CAJJDP010000046">
    <property type="protein sequence ID" value="CAD8165147.1"/>
    <property type="molecule type" value="Genomic_DNA"/>
</dbReference>
<dbReference type="Pfam" id="PF07004">
    <property type="entry name" value="SHIPPO-rpt"/>
    <property type="match status" value="12"/>
</dbReference>
<evidence type="ECO:0000313" key="2">
    <source>
        <dbReference type="EMBL" id="CAD8165147.1"/>
    </source>
</evidence>
<accession>A0A8S1UM71</accession>
<dbReference type="PANTHER" id="PTHR21580">
    <property type="entry name" value="SHIPPO-1-RELATED"/>
    <property type="match status" value="1"/>
</dbReference>
<dbReference type="AlphaFoldDB" id="A0A8S1UM71"/>
<organism evidence="2 3">
    <name type="scientific">Paramecium octaurelia</name>
    <dbReference type="NCBI Taxonomy" id="43137"/>
    <lineage>
        <taxon>Eukaryota</taxon>
        <taxon>Sar</taxon>
        <taxon>Alveolata</taxon>
        <taxon>Ciliophora</taxon>
        <taxon>Intramacronucleata</taxon>
        <taxon>Oligohymenophorea</taxon>
        <taxon>Peniculida</taxon>
        <taxon>Parameciidae</taxon>
        <taxon>Paramecium</taxon>
    </lineage>
</organism>
<dbReference type="Proteomes" id="UP000683925">
    <property type="component" value="Unassembled WGS sequence"/>
</dbReference>
<evidence type="ECO:0000256" key="1">
    <source>
        <dbReference type="SAM" id="MobiDB-lite"/>
    </source>
</evidence>
<sequence length="433" mass="47701">MVSAYSIGTAKRDSPIKNLVPAPNAYSLNNQPTSPQWTIGGKVKREVRIKSCTPGPGQYPQKSLINGAPCCTIKGRLKEKVISQSPGPGNYKEEQFLTVHKKIPSYSMGVKIDKIIKNFVPGPGTYDLNQTHQTTISSKFPIEKRIKTMEDGSSSPGPGQYDLTNHNKFSPHKSQPSWGFGSKNNFKMHQSLDMGSPGPGMYELKSTLTQQSFTLKPKLKTQECDKSIPGPGKYSPDVSFIKSSQPVFKIGKESRLPSQKITQDPGPGRYYSEKYDVRSKKTQPCYSLSKANRISVAENESQFVPGPGAYNVPPQKLGNITLKGAKAQMRPQTIPGPGTYNPQDKLCYSYDGSVKIAQEIKQNKAQSSEKKMPGPGAYDYKSILMGPSWGFGKSRKRKPIYNINNSPGPGAYDVPSKFADVPKYLNCKPKFQV</sequence>
<gene>
    <name evidence="2" type="ORF">POCTA_138.1.T0460139</name>
</gene>
<feature type="compositionally biased region" description="Polar residues" evidence="1">
    <location>
        <begin position="151"/>
        <end position="185"/>
    </location>
</feature>
<proteinExistence type="predicted"/>
<name>A0A8S1UM71_PAROT</name>